<dbReference type="FunFam" id="1.20.1250.20:FF:000013">
    <property type="entry name" value="MFS general substrate transporter"/>
    <property type="match status" value="1"/>
</dbReference>
<evidence type="ECO:0000256" key="8">
    <source>
        <dbReference type="SAM" id="MobiDB-lite"/>
    </source>
</evidence>
<organism evidence="10 11">
    <name type="scientific">Fusarium austroamericanum</name>
    <dbReference type="NCBI Taxonomy" id="282268"/>
    <lineage>
        <taxon>Eukaryota</taxon>
        <taxon>Fungi</taxon>
        <taxon>Dikarya</taxon>
        <taxon>Ascomycota</taxon>
        <taxon>Pezizomycotina</taxon>
        <taxon>Sordariomycetes</taxon>
        <taxon>Hypocreomycetidae</taxon>
        <taxon>Hypocreales</taxon>
        <taxon>Nectriaceae</taxon>
        <taxon>Fusarium</taxon>
    </lineage>
</organism>
<feature type="transmembrane region" description="Helical" evidence="9">
    <location>
        <begin position="911"/>
        <end position="931"/>
    </location>
</feature>
<evidence type="ECO:0000256" key="7">
    <source>
        <dbReference type="SAM" id="Coils"/>
    </source>
</evidence>
<dbReference type="Pfam" id="PF07690">
    <property type="entry name" value="MFS_1"/>
    <property type="match status" value="1"/>
</dbReference>
<dbReference type="Pfam" id="PF00106">
    <property type="entry name" value="adh_short"/>
    <property type="match status" value="1"/>
</dbReference>
<comment type="caution">
    <text evidence="10">The sequence shown here is derived from an EMBL/GenBank/DDBJ whole genome shotgun (WGS) entry which is preliminary data.</text>
</comment>
<feature type="transmembrane region" description="Helical" evidence="9">
    <location>
        <begin position="974"/>
        <end position="994"/>
    </location>
</feature>
<feature type="transmembrane region" description="Helical" evidence="9">
    <location>
        <begin position="812"/>
        <end position="831"/>
    </location>
</feature>
<comment type="subcellular location">
    <subcellularLocation>
        <location evidence="1">Membrane</location>
        <topology evidence="1">Multi-pass membrane protein</topology>
    </subcellularLocation>
</comment>
<feature type="transmembrane region" description="Helical" evidence="9">
    <location>
        <begin position="1006"/>
        <end position="1026"/>
    </location>
</feature>
<gene>
    <name evidence="10" type="ORF">FAUST_8775</name>
</gene>
<feature type="region of interest" description="Disordered" evidence="8">
    <location>
        <begin position="1"/>
        <end position="39"/>
    </location>
</feature>
<protein>
    <recommendedName>
        <fullName evidence="12">Major facilitator superfamily (MFS) profile domain-containing protein</fullName>
    </recommendedName>
</protein>
<evidence type="ECO:0008006" key="12">
    <source>
        <dbReference type="Google" id="ProtNLM"/>
    </source>
</evidence>
<dbReference type="PRINTS" id="PR00081">
    <property type="entry name" value="GDHRDH"/>
</dbReference>
<evidence type="ECO:0000256" key="2">
    <source>
        <dbReference type="ARBA" id="ARBA00022448"/>
    </source>
</evidence>
<dbReference type="PANTHER" id="PTHR43791:SF75">
    <property type="entry name" value="TRANSPORTER, PUTATIVE (AFU_ORTHOLOGUE AFUA_2G00110)-RELATED"/>
    <property type="match status" value="1"/>
</dbReference>
<dbReference type="GO" id="GO:0022857">
    <property type="term" value="F:transmembrane transporter activity"/>
    <property type="evidence" value="ECO:0007669"/>
    <property type="project" value="InterPro"/>
</dbReference>
<keyword evidence="2" id="KW-0813">Transport</keyword>
<feature type="transmembrane region" description="Helical" evidence="9">
    <location>
        <begin position="943"/>
        <end position="967"/>
    </location>
</feature>
<dbReference type="InterPro" id="IPR036291">
    <property type="entry name" value="NAD(P)-bd_dom_sf"/>
</dbReference>
<evidence type="ECO:0000256" key="9">
    <source>
        <dbReference type="SAM" id="Phobius"/>
    </source>
</evidence>
<keyword evidence="11" id="KW-1185">Reference proteome</keyword>
<dbReference type="FunFam" id="1.20.1250.20:FF:000018">
    <property type="entry name" value="MFS transporter permease"/>
    <property type="match status" value="1"/>
</dbReference>
<proteinExistence type="predicted"/>
<feature type="compositionally biased region" description="Polar residues" evidence="8">
    <location>
        <begin position="28"/>
        <end position="37"/>
    </location>
</feature>
<keyword evidence="5 9" id="KW-0472">Membrane</keyword>
<dbReference type="SUPFAM" id="SSF51735">
    <property type="entry name" value="NAD(P)-binding Rossmann-fold domains"/>
    <property type="match status" value="1"/>
</dbReference>
<feature type="transmembrane region" description="Helical" evidence="9">
    <location>
        <begin position="1038"/>
        <end position="1058"/>
    </location>
</feature>
<keyword evidence="6" id="KW-0325">Glycoprotein</keyword>
<evidence type="ECO:0000313" key="10">
    <source>
        <dbReference type="EMBL" id="KAF5232313.1"/>
    </source>
</evidence>
<dbReference type="InterPro" id="IPR002347">
    <property type="entry name" value="SDR_fam"/>
</dbReference>
<feature type="transmembrane region" description="Helical" evidence="9">
    <location>
        <begin position="1064"/>
        <end position="1090"/>
    </location>
</feature>
<evidence type="ECO:0000256" key="5">
    <source>
        <dbReference type="ARBA" id="ARBA00023136"/>
    </source>
</evidence>
<dbReference type="Proteomes" id="UP000537989">
    <property type="component" value="Unassembled WGS sequence"/>
</dbReference>
<reference evidence="10 11" key="1">
    <citation type="submission" date="2020-02" db="EMBL/GenBank/DDBJ databases">
        <title>Identification and distribution of gene clusters putatively required for synthesis of sphingolipid metabolism inhibitors in phylogenetically diverse species of the filamentous fungus Fusarium.</title>
        <authorList>
            <person name="Kim H.-S."/>
            <person name="Busman M."/>
            <person name="Brown D.W."/>
            <person name="Divon H."/>
            <person name="Uhlig S."/>
            <person name="Proctor R.H."/>
        </authorList>
    </citation>
    <scope>NUCLEOTIDE SEQUENCE [LARGE SCALE GENOMIC DNA]</scope>
    <source>
        <strain evidence="10 11">NRRL 2903</strain>
    </source>
</reference>
<feature type="coiled-coil region" evidence="7">
    <location>
        <begin position="420"/>
        <end position="460"/>
    </location>
</feature>
<feature type="region of interest" description="Disordered" evidence="8">
    <location>
        <begin position="643"/>
        <end position="664"/>
    </location>
</feature>
<feature type="transmembrane region" description="Helical" evidence="9">
    <location>
        <begin position="781"/>
        <end position="800"/>
    </location>
</feature>
<evidence type="ECO:0000313" key="11">
    <source>
        <dbReference type="Proteomes" id="UP000537989"/>
    </source>
</evidence>
<dbReference type="InterPro" id="IPR011701">
    <property type="entry name" value="MFS"/>
</dbReference>
<dbReference type="GO" id="GO:0016020">
    <property type="term" value="C:membrane"/>
    <property type="evidence" value="ECO:0007669"/>
    <property type="project" value="UniProtKB-SubCell"/>
</dbReference>
<accession>A0AAN5Z4B2</accession>
<dbReference type="SUPFAM" id="SSF103473">
    <property type="entry name" value="MFS general substrate transporter"/>
    <property type="match status" value="1"/>
</dbReference>
<dbReference type="InterPro" id="IPR036259">
    <property type="entry name" value="MFS_trans_sf"/>
</dbReference>
<evidence type="ECO:0000256" key="4">
    <source>
        <dbReference type="ARBA" id="ARBA00022989"/>
    </source>
</evidence>
<dbReference type="CDD" id="cd05233">
    <property type="entry name" value="SDR_c"/>
    <property type="match status" value="1"/>
</dbReference>
<dbReference type="EMBL" id="JAAMOD010000288">
    <property type="protein sequence ID" value="KAF5232313.1"/>
    <property type="molecule type" value="Genomic_DNA"/>
</dbReference>
<dbReference type="Gene3D" id="3.40.50.720">
    <property type="entry name" value="NAD(P)-binding Rossmann-like Domain"/>
    <property type="match status" value="1"/>
</dbReference>
<dbReference type="PANTHER" id="PTHR43791">
    <property type="entry name" value="PERMEASE-RELATED"/>
    <property type="match status" value="1"/>
</dbReference>
<keyword evidence="3 9" id="KW-0812">Transmembrane</keyword>
<dbReference type="Gene3D" id="1.20.1250.20">
    <property type="entry name" value="MFS general substrate transporter like domains"/>
    <property type="match status" value="2"/>
</dbReference>
<keyword evidence="7" id="KW-0175">Coiled coil</keyword>
<keyword evidence="4 9" id="KW-1133">Transmembrane helix</keyword>
<sequence>MEPPNPPGGHGRPSRSGPKKQRPGDLRTPSTTESSGESDPVITVLSARYRAAWPQLRPRPFEWSQTALPTPVEKRRGEIEWQARRILREHRLFNDNGYDDVELIHQQMASQPCTSVPTIAINVPWSEDKKRLWESAIQGIAVELYKMYKDSDFNYEDIHIDMQSPELTQTIYYGPVNRESLCRTWDTIREIVYQRLESFKATAGCMTSICLFNYGLQDIDNNPPTIYIAVDYKSSEIGWSQVMNDIKSNISRHNQEWAGVNVHIEHNVGMNYGYDYLEPTSDEINNEDAKKNKFITGDYQQIIKPGDEFGAETYIFCSDGVKKTAGVGTIGCFIEIKTTNNPTWTRYALTNYHTVRSALPGFRLELVGDETKPAPPELNSDCWRVDLEGYFPTHNAQPVSLGSPSRTRHNFTLGYLKNSIKEDNQVIEDLKVKLQTAKSNRSTQKTIDRLQESIQKARSQGQQKEAFFNDGKHVLGTLFAASGYKRRASHGSFKMRLDWALINVHGNRQGPNILPSGEAWERKYPGRHLAQPTRTFDESLQRQSNSFGPGFNSLVFKVGGTTGLTIGKYHRTKSLCTMAEDAHVKRFMAKDYDSTEYVVQPVLMDSDGQLKFCAYGDSGSVVFDRDGGVLGLFFRGSKPRNSVDAGYGSSTTGLKDDEESRDGEPHVVVPPDIDHRIKRKLDRRVLPIVCCLYVLSYLDRGNIGNAKTAGAQDSLGLSSSQWSWVLNAFYIAYILFEWTTMFWKIFPAHIYVSCLCICWGTAAMCSGAANNMAELVVTRVFLGVFEATFGAGAPYFLSCIYKRSELGLRMSILLGMSPLANTFASSLAYGITHIKGSLEAWRWLFIIEGAPTILFAPVVYFFLIDSPSTARFFNENERKLAVQRLQLQDNTSKEAVSWKQIMAGMLDYKNYIHAIMHFCCNFSFAALSNFLPTIVKNMGYDSITAQGLTAPAYFAAFLCCIAAAFFSDKYGCRGYIVASFAAMGTIGYGMLAGVQDMDKTGPRYAGVWLAACGIFPALAMNITWLLNNQGGDSKKGAGLAISLIIGQCSSLISSTVFPKEDAPFFTTGCAIGCGMSGLVVVLALFMHFALKRENKRRDTLYGSVDANAEIDVSEQGDNNRQFRVTSIIFIFVINGDKIGVSLDPSKFGDQLMRYPKPVLSVHVASFQLPVMSIPSLTNAQQVRDFVPTKHDKPYPAIDPGKSLLPKGYVVCIIGAGGAAGAGLARSFATAGASGIILAARTQATLEKTTKEVTSINSSVKVASVMCDISLEVDVVKIATTVKEQFDGKLDAVIVNCGFSGPLSKATVIEEEVDDVQKAFAVHCTGTWLAAHHLLPFLLASKSSFIVISSISALGINGFGTTSHYCASKLAQARMVEIIHAQYADKGLFVASVHPGGMKSEFSLAASKDIQHLLNDSPDLVGSFCVWLLNSDGMQRRKEALNGRWLSCKWDVGELEDRYDAIQQCDLLRFRMAIE</sequence>
<evidence type="ECO:0000256" key="1">
    <source>
        <dbReference type="ARBA" id="ARBA00004141"/>
    </source>
</evidence>
<feature type="transmembrane region" description="Helical" evidence="9">
    <location>
        <begin position="750"/>
        <end position="769"/>
    </location>
</feature>
<evidence type="ECO:0000256" key="6">
    <source>
        <dbReference type="ARBA" id="ARBA00023180"/>
    </source>
</evidence>
<name>A0AAN5Z4B2_FUSAU</name>
<feature type="transmembrane region" description="Helical" evidence="9">
    <location>
        <begin position="722"/>
        <end position="743"/>
    </location>
</feature>
<feature type="transmembrane region" description="Helical" evidence="9">
    <location>
        <begin position="843"/>
        <end position="863"/>
    </location>
</feature>
<evidence type="ECO:0000256" key="3">
    <source>
        <dbReference type="ARBA" id="ARBA00022692"/>
    </source>
</evidence>